<evidence type="ECO:0000313" key="3">
    <source>
        <dbReference type="EMBL" id="ROT61339.1"/>
    </source>
</evidence>
<dbReference type="OrthoDB" id="6382106at2759"/>
<reference evidence="3 4" key="1">
    <citation type="submission" date="2018-04" db="EMBL/GenBank/DDBJ databases">
        <authorList>
            <person name="Zhang X."/>
            <person name="Yuan J."/>
            <person name="Li F."/>
            <person name="Xiang J."/>
        </authorList>
    </citation>
    <scope>NUCLEOTIDE SEQUENCE [LARGE SCALE GENOMIC DNA]</scope>
    <source>
        <tissue evidence="3">Muscle</tissue>
    </source>
</reference>
<protein>
    <submittedName>
        <fullName evidence="3">Uncharacterized protein</fullName>
    </submittedName>
</protein>
<evidence type="ECO:0000256" key="1">
    <source>
        <dbReference type="SAM" id="Coils"/>
    </source>
</evidence>
<evidence type="ECO:0000256" key="2">
    <source>
        <dbReference type="SAM" id="MobiDB-lite"/>
    </source>
</evidence>
<accession>A0A3R7MGN9</accession>
<feature type="coiled-coil region" evidence="1">
    <location>
        <begin position="125"/>
        <end position="221"/>
    </location>
</feature>
<dbReference type="EMBL" id="QCYY01004221">
    <property type="protein sequence ID" value="ROT61339.1"/>
    <property type="molecule type" value="Genomic_DNA"/>
</dbReference>
<comment type="caution">
    <text evidence="3">The sequence shown here is derived from an EMBL/GenBank/DDBJ whole genome shotgun (WGS) entry which is preliminary data.</text>
</comment>
<sequence length="755" mass="85869">MPNSRERQERYQRLQQRRNIRMSNQPTSREVSPTPRRTPGGSNPDVCEAVQMMVTEVTMFDQIMEKINSLVAEVREYKEQNDARLQRHEEALEHRMQEGTLDQEQPADSNLHQPQERELDQEDPVQQLRRQLEEHNRELEETRLQLLWMNAAPVPVVRTREQEIQELRRQLEERNRELTVARQRLQGSGVAPAPMECAQEIQELRRQLQQRDQELAEVRRLAPSVQHTMARCQDHHQQPPVINGSRSPPQPLPRSRPHTPIPEQQLYPERRHTYDPHTSLPQQFQPRSSPQRPQSAHPSFQLSGTPFSCVFTKETVPHFKGDTSASQPLKKNQAIESWIRTIENIVKPATSEMFIQAARANCRGPAELIINSPLFDSITEWDTFKAALHSKFRGTYTSSDFYKVLYDIRMTPSQAPMEFFLQLEGHVYQGYRDHREAIGDPSELVKRVFLSGIPTWLQDFLSVKEDGSPTQIAETAQRIWNSRNGIRHSDTSSAEENPYHPNRSPRGRDLYAMPVAAERSSPPYHRSPVRERVTKLQELLAGSIQGAPHVETLPLKKEMAVTGPTGQPVAELNSLQLSVVRVTTPEVPENAKESRFSPSRWSPPDISSAVHLYRTTELPPHSGRFLEGVVARSCSDDGDVLFTPQVTAVCISPFVLSTASRRRCPVWAVNSTTRPIRLTQGTCLGMVSAVEAVFTAETSAAETSDYNACNSACPDLSYVPCWIKDYCYFDALGTLVQYAQAMCHAEPRVAVTAMH</sequence>
<feature type="compositionally biased region" description="Polar residues" evidence="2">
    <location>
        <begin position="100"/>
        <end position="113"/>
    </location>
</feature>
<organism evidence="3 4">
    <name type="scientific">Penaeus vannamei</name>
    <name type="common">Whiteleg shrimp</name>
    <name type="synonym">Litopenaeus vannamei</name>
    <dbReference type="NCBI Taxonomy" id="6689"/>
    <lineage>
        <taxon>Eukaryota</taxon>
        <taxon>Metazoa</taxon>
        <taxon>Ecdysozoa</taxon>
        <taxon>Arthropoda</taxon>
        <taxon>Crustacea</taxon>
        <taxon>Multicrustacea</taxon>
        <taxon>Malacostraca</taxon>
        <taxon>Eumalacostraca</taxon>
        <taxon>Eucarida</taxon>
        <taxon>Decapoda</taxon>
        <taxon>Dendrobranchiata</taxon>
        <taxon>Penaeoidea</taxon>
        <taxon>Penaeidae</taxon>
        <taxon>Penaeus</taxon>
    </lineage>
</organism>
<feature type="compositionally biased region" description="Basic and acidic residues" evidence="2">
    <location>
        <begin position="1"/>
        <end position="12"/>
    </location>
</feature>
<proteinExistence type="predicted"/>
<evidence type="ECO:0000313" key="4">
    <source>
        <dbReference type="Proteomes" id="UP000283509"/>
    </source>
</evidence>
<name>A0A3R7MGN9_PENVA</name>
<reference evidence="3 4" key="2">
    <citation type="submission" date="2019-01" db="EMBL/GenBank/DDBJ databases">
        <title>The decoding of complex shrimp genome reveals the adaptation for benthos swimmer, frequently molting mechanism and breeding impact on genome.</title>
        <authorList>
            <person name="Sun Y."/>
            <person name="Gao Y."/>
            <person name="Yu Y."/>
        </authorList>
    </citation>
    <scope>NUCLEOTIDE SEQUENCE [LARGE SCALE GENOMIC DNA]</scope>
    <source>
        <tissue evidence="3">Muscle</tissue>
    </source>
</reference>
<dbReference type="AlphaFoldDB" id="A0A3R7MGN9"/>
<feature type="region of interest" description="Disordered" evidence="2">
    <location>
        <begin position="476"/>
        <end position="509"/>
    </location>
</feature>
<gene>
    <name evidence="3" type="ORF">C7M84_020888</name>
</gene>
<keyword evidence="1" id="KW-0175">Coiled coil</keyword>
<feature type="region of interest" description="Disordered" evidence="2">
    <location>
        <begin position="1"/>
        <end position="45"/>
    </location>
</feature>
<feature type="compositionally biased region" description="Polar residues" evidence="2">
    <location>
        <begin position="21"/>
        <end position="31"/>
    </location>
</feature>
<feature type="compositionally biased region" description="Low complexity" evidence="2">
    <location>
        <begin position="279"/>
        <end position="299"/>
    </location>
</feature>
<feature type="region of interest" description="Disordered" evidence="2">
    <location>
        <begin position="225"/>
        <end position="300"/>
    </location>
</feature>
<dbReference type="Proteomes" id="UP000283509">
    <property type="component" value="Unassembled WGS sequence"/>
</dbReference>
<keyword evidence="4" id="KW-1185">Reference proteome</keyword>
<feature type="region of interest" description="Disordered" evidence="2">
    <location>
        <begin position="98"/>
        <end position="124"/>
    </location>
</feature>